<name>A0A1I7UQ38_9PELO</name>
<dbReference type="WBParaSite" id="Csp11.Scaffold630.g18220.t1">
    <property type="protein sequence ID" value="Csp11.Scaffold630.g18220.t1"/>
    <property type="gene ID" value="Csp11.Scaffold630.g18220"/>
</dbReference>
<sequence>MISIVISENYDLELLEVYSFPHFSVEKDHISSSSKFTHKPRPLRIRILIVDISAQAYSAFLQTKLEATMKVTFVLACLLAGAVVSNADFLPKRMDANAFRMSFGKRSSAPTEAKRMDPNAFRMSFGKRSVEQNEMQEEKKSDDELAEDSKLEEVKRMDANAFRMSFGKRSESDDQVDDFEEEDYSAPEQKRMDANAFRMSFGKRVNLDPNSFRMSFGKRSTVGYNLDARNYFVGLGR</sequence>
<dbReference type="eggNOG" id="ENOG502THJB">
    <property type="taxonomic scope" value="Eukaryota"/>
</dbReference>
<feature type="region of interest" description="Disordered" evidence="1">
    <location>
        <begin position="125"/>
        <end position="150"/>
    </location>
</feature>
<dbReference type="STRING" id="1561998.A0A1I7UQ38"/>
<evidence type="ECO:0000313" key="2">
    <source>
        <dbReference type="Proteomes" id="UP000095282"/>
    </source>
</evidence>
<dbReference type="Proteomes" id="UP000095282">
    <property type="component" value="Unplaced"/>
</dbReference>
<reference evidence="3" key="1">
    <citation type="submission" date="2016-11" db="UniProtKB">
        <authorList>
            <consortium name="WormBaseParasite"/>
        </authorList>
    </citation>
    <scope>IDENTIFICATION</scope>
</reference>
<protein>
    <submittedName>
        <fullName evidence="3">FMRFamide</fullName>
    </submittedName>
</protein>
<accession>A0A1I7UQ38</accession>
<feature type="region of interest" description="Disordered" evidence="1">
    <location>
        <begin position="168"/>
        <end position="187"/>
    </location>
</feature>
<keyword evidence="2" id="KW-1185">Reference proteome</keyword>
<feature type="compositionally biased region" description="Basic and acidic residues" evidence="1">
    <location>
        <begin position="128"/>
        <end position="150"/>
    </location>
</feature>
<evidence type="ECO:0000256" key="1">
    <source>
        <dbReference type="SAM" id="MobiDB-lite"/>
    </source>
</evidence>
<dbReference type="AlphaFoldDB" id="A0A1I7UQ38"/>
<feature type="compositionally biased region" description="Acidic residues" evidence="1">
    <location>
        <begin position="173"/>
        <end position="185"/>
    </location>
</feature>
<evidence type="ECO:0000313" key="3">
    <source>
        <dbReference type="WBParaSite" id="Csp11.Scaffold630.g18220.t1"/>
    </source>
</evidence>
<proteinExistence type="predicted"/>
<organism evidence="2 3">
    <name type="scientific">Caenorhabditis tropicalis</name>
    <dbReference type="NCBI Taxonomy" id="1561998"/>
    <lineage>
        <taxon>Eukaryota</taxon>
        <taxon>Metazoa</taxon>
        <taxon>Ecdysozoa</taxon>
        <taxon>Nematoda</taxon>
        <taxon>Chromadorea</taxon>
        <taxon>Rhabditida</taxon>
        <taxon>Rhabditina</taxon>
        <taxon>Rhabditomorpha</taxon>
        <taxon>Rhabditoidea</taxon>
        <taxon>Rhabditidae</taxon>
        <taxon>Peloderinae</taxon>
        <taxon>Caenorhabditis</taxon>
    </lineage>
</organism>